<sequence>MIDDVFVFDLVVHLHDMSEANLLAGAPWARHVRDLALGLGSALGAGPDQATRVSVETMGRLVFEQSPTDVAMAQVVPVFDWYDDWWAPVELQAAFARAYPGRGLFCGGVDPGHRGVEAALEHLDYQVRELGAVSLKFYNGHVERGWRCDDDQLAYPLYERARQLGLRVLQFHKGNPFGMEDVEQLRPNDLQRAARDFPDLTFVIHHLATPYFDECVNIAARFPNIHLALSAAVNFLPFRPRLFQRRLGELLAAVGSDRLLWGSEAALAGSPAPYLRAFMDLSIPDDLREGYGYPQITLEDKRNILGLNAARLFGVSPG</sequence>
<dbReference type="InterPro" id="IPR032466">
    <property type="entry name" value="Metal_Hydrolase"/>
</dbReference>
<gene>
    <name evidence="2" type="ORF">HNR30_001462</name>
</gene>
<comment type="caution">
    <text evidence="2">The sequence shown here is derived from an EMBL/GenBank/DDBJ whole genome shotgun (WGS) entry which is preliminary data.</text>
</comment>
<dbReference type="PANTHER" id="PTHR42889">
    <property type="entry name" value="BLR3681 PROTEIN"/>
    <property type="match status" value="1"/>
</dbReference>
<proteinExistence type="predicted"/>
<dbReference type="Proteomes" id="UP000530928">
    <property type="component" value="Unassembled WGS sequence"/>
</dbReference>
<reference evidence="2 3" key="1">
    <citation type="submission" date="2020-07" db="EMBL/GenBank/DDBJ databases">
        <title>Genomic Encyclopedia of Type Strains, Phase IV (KMG-IV): sequencing the most valuable type-strain genomes for metagenomic binning, comparative biology and taxonomic classification.</title>
        <authorList>
            <person name="Goeker M."/>
        </authorList>
    </citation>
    <scope>NUCLEOTIDE SEQUENCE [LARGE SCALE GENOMIC DNA]</scope>
    <source>
        <strain evidence="2 3">DSM 45533</strain>
    </source>
</reference>
<evidence type="ECO:0000313" key="3">
    <source>
        <dbReference type="Proteomes" id="UP000530928"/>
    </source>
</evidence>
<dbReference type="GO" id="GO:0016787">
    <property type="term" value="F:hydrolase activity"/>
    <property type="evidence" value="ECO:0007669"/>
    <property type="project" value="InterPro"/>
</dbReference>
<accession>A0A7W0CFA7</accession>
<dbReference type="AlphaFoldDB" id="A0A7W0CFA7"/>
<dbReference type="Pfam" id="PF04909">
    <property type="entry name" value="Amidohydro_2"/>
    <property type="match status" value="1"/>
</dbReference>
<keyword evidence="3" id="KW-1185">Reference proteome</keyword>
<evidence type="ECO:0000259" key="1">
    <source>
        <dbReference type="Pfam" id="PF04909"/>
    </source>
</evidence>
<dbReference type="EMBL" id="JACDUR010000001">
    <property type="protein sequence ID" value="MBA2890127.1"/>
    <property type="molecule type" value="Genomic_DNA"/>
</dbReference>
<dbReference type="SUPFAM" id="SSF51556">
    <property type="entry name" value="Metallo-dependent hydrolases"/>
    <property type="match status" value="1"/>
</dbReference>
<dbReference type="RefSeq" id="WP_181608847.1">
    <property type="nucleotide sequence ID" value="NZ_BAABAM010000001.1"/>
</dbReference>
<dbReference type="InterPro" id="IPR006680">
    <property type="entry name" value="Amidohydro-rel"/>
</dbReference>
<dbReference type="Gene3D" id="3.20.20.140">
    <property type="entry name" value="Metal-dependent hydrolases"/>
    <property type="match status" value="1"/>
</dbReference>
<feature type="domain" description="Amidohydrolase-related" evidence="1">
    <location>
        <begin position="81"/>
        <end position="314"/>
    </location>
</feature>
<dbReference type="PANTHER" id="PTHR42889:SF1">
    <property type="entry name" value="BLR3681 PROTEIN"/>
    <property type="match status" value="1"/>
</dbReference>
<name>A0A7W0CFA7_9ACTN</name>
<evidence type="ECO:0000313" key="2">
    <source>
        <dbReference type="EMBL" id="MBA2890127.1"/>
    </source>
</evidence>
<protein>
    <recommendedName>
        <fullName evidence="1">Amidohydrolase-related domain-containing protein</fullName>
    </recommendedName>
</protein>
<organism evidence="2 3">
    <name type="scientific">Nonomuraea soli</name>
    <dbReference type="NCBI Taxonomy" id="1032476"/>
    <lineage>
        <taxon>Bacteria</taxon>
        <taxon>Bacillati</taxon>
        <taxon>Actinomycetota</taxon>
        <taxon>Actinomycetes</taxon>
        <taxon>Streptosporangiales</taxon>
        <taxon>Streptosporangiaceae</taxon>
        <taxon>Nonomuraea</taxon>
    </lineage>
</organism>